<reference evidence="13" key="1">
    <citation type="submission" date="2018-05" db="EMBL/GenBank/DDBJ databases">
        <title>Ignatzschineria dubaiensis sp. nov., isolated from necrotic foot tissues of dromedaries (Camelus dromedarius) and associated maggots in Dubai, United Arab Emirates.</title>
        <authorList>
            <person name="Tsang C.C."/>
            <person name="Tang J.Y.M."/>
            <person name="Fong J.Y.H."/>
            <person name="Kinne J."/>
            <person name="Lee H.H."/>
            <person name="Joseph M."/>
            <person name="Jose S."/>
            <person name="Schuster R.K."/>
            <person name="Tang Y."/>
            <person name="Sivakumar S."/>
            <person name="Chen J.H.K."/>
            <person name="Teng J.L.L."/>
            <person name="Lau S.K.P."/>
            <person name="Wernery U."/>
            <person name="Woo P.C.Y."/>
        </authorList>
    </citation>
    <scope>NUCLEOTIDE SEQUENCE [LARGE SCALE GENOMIC DNA]</scope>
    <source>
        <strain evidence="13">KCTC 22644</strain>
    </source>
</reference>
<dbReference type="PROSITE" id="PS01128">
    <property type="entry name" value="SHIKIMATE_KINASE"/>
    <property type="match status" value="1"/>
</dbReference>
<evidence type="ECO:0000256" key="10">
    <source>
        <dbReference type="ARBA" id="ARBA00048567"/>
    </source>
</evidence>
<evidence type="ECO:0000313" key="12">
    <source>
        <dbReference type="EMBL" id="PWD81578.1"/>
    </source>
</evidence>
<dbReference type="PRINTS" id="PR01100">
    <property type="entry name" value="SHIKIMTKNASE"/>
</dbReference>
<dbReference type="NCBIfam" id="NF003456">
    <property type="entry name" value="PRK05057.1"/>
    <property type="match status" value="1"/>
</dbReference>
<evidence type="ECO:0000256" key="11">
    <source>
        <dbReference type="HAMAP-Rule" id="MF_00109"/>
    </source>
</evidence>
<protein>
    <recommendedName>
        <fullName evidence="3 11">Shikimate kinase</fullName>
        <shortName evidence="11">SK</shortName>
        <ecNumber evidence="3 11">2.7.1.71</ecNumber>
    </recommendedName>
</protein>
<dbReference type="PANTHER" id="PTHR21087:SF16">
    <property type="entry name" value="SHIKIMATE KINASE 1, CHLOROPLASTIC"/>
    <property type="match status" value="1"/>
</dbReference>
<dbReference type="HAMAP" id="MF_00109">
    <property type="entry name" value="Shikimate_kinase"/>
    <property type="match status" value="1"/>
</dbReference>
<dbReference type="OrthoDB" id="9800332at2"/>
<dbReference type="InterPro" id="IPR023000">
    <property type="entry name" value="Shikimate_kinase_CS"/>
</dbReference>
<dbReference type="Proteomes" id="UP000245020">
    <property type="component" value="Unassembled WGS sequence"/>
</dbReference>
<evidence type="ECO:0000256" key="3">
    <source>
        <dbReference type="ARBA" id="ARBA00012154"/>
    </source>
</evidence>
<keyword evidence="7 11" id="KW-0418">Kinase</keyword>
<dbReference type="EMBL" id="QEWQ01000002">
    <property type="protein sequence ID" value="PWD81578.1"/>
    <property type="molecule type" value="Genomic_DNA"/>
</dbReference>
<dbReference type="GO" id="GO:0004765">
    <property type="term" value="F:shikimate kinase activity"/>
    <property type="evidence" value="ECO:0007669"/>
    <property type="project" value="UniProtKB-UniRule"/>
</dbReference>
<organism evidence="12 13">
    <name type="scientific">Ignatzschineria ureiclastica</name>
    <dbReference type="NCBI Taxonomy" id="472582"/>
    <lineage>
        <taxon>Bacteria</taxon>
        <taxon>Pseudomonadati</taxon>
        <taxon>Pseudomonadota</taxon>
        <taxon>Gammaproteobacteria</taxon>
        <taxon>Cardiobacteriales</taxon>
        <taxon>Ignatzschineriaceae</taxon>
        <taxon>Ignatzschineria</taxon>
    </lineage>
</organism>
<feature type="binding site" evidence="11">
    <location>
        <position position="59"/>
    </location>
    <ligand>
        <name>substrate</name>
    </ligand>
</feature>
<name>A0A2U2AFY2_9GAMM</name>
<keyword evidence="11" id="KW-0460">Magnesium</keyword>
<feature type="binding site" evidence="11">
    <location>
        <begin position="13"/>
        <end position="18"/>
    </location>
    <ligand>
        <name>ATP</name>
        <dbReference type="ChEBI" id="CHEBI:30616"/>
    </ligand>
</feature>
<feature type="binding site" evidence="11">
    <location>
        <position position="119"/>
    </location>
    <ligand>
        <name>ATP</name>
        <dbReference type="ChEBI" id="CHEBI:30616"/>
    </ligand>
</feature>
<dbReference type="AlphaFoldDB" id="A0A2U2AFY2"/>
<dbReference type="Pfam" id="PF01202">
    <property type="entry name" value="SKI"/>
    <property type="match status" value="1"/>
</dbReference>
<gene>
    <name evidence="11" type="primary">aroK</name>
    <name evidence="12" type="ORF">DC083_03850</name>
</gene>
<dbReference type="RefSeq" id="WP_109188931.1">
    <property type="nucleotide sequence ID" value="NZ_BMYA01000005.1"/>
</dbReference>
<comment type="subunit">
    <text evidence="11">Monomer.</text>
</comment>
<feature type="binding site" evidence="11">
    <location>
        <position position="81"/>
    </location>
    <ligand>
        <name>substrate</name>
    </ligand>
</feature>
<feature type="binding site" evidence="11">
    <location>
        <position position="17"/>
    </location>
    <ligand>
        <name>Mg(2+)</name>
        <dbReference type="ChEBI" id="CHEBI:18420"/>
    </ligand>
</feature>
<evidence type="ECO:0000256" key="8">
    <source>
        <dbReference type="ARBA" id="ARBA00022840"/>
    </source>
</evidence>
<dbReference type="GO" id="GO:0009423">
    <property type="term" value="P:chorismate biosynthetic process"/>
    <property type="evidence" value="ECO:0007669"/>
    <property type="project" value="UniProtKB-UniRule"/>
</dbReference>
<evidence type="ECO:0000256" key="1">
    <source>
        <dbReference type="ARBA" id="ARBA00004842"/>
    </source>
</evidence>
<comment type="cofactor">
    <cofactor evidence="11">
        <name>Mg(2+)</name>
        <dbReference type="ChEBI" id="CHEBI:18420"/>
    </cofactor>
    <text evidence="11">Binds 1 Mg(2+) ion per subunit.</text>
</comment>
<comment type="subcellular location">
    <subcellularLocation>
        <location evidence="11">Cytoplasm</location>
    </subcellularLocation>
</comment>
<evidence type="ECO:0000256" key="9">
    <source>
        <dbReference type="ARBA" id="ARBA00023141"/>
    </source>
</evidence>
<feature type="binding site" evidence="11">
    <location>
        <position position="138"/>
    </location>
    <ligand>
        <name>substrate</name>
    </ligand>
</feature>
<dbReference type="GO" id="GO:0005829">
    <property type="term" value="C:cytosol"/>
    <property type="evidence" value="ECO:0007669"/>
    <property type="project" value="TreeGrafter"/>
</dbReference>
<keyword evidence="4 11" id="KW-0028">Amino-acid biosynthesis</keyword>
<evidence type="ECO:0000256" key="2">
    <source>
        <dbReference type="ARBA" id="ARBA00006997"/>
    </source>
</evidence>
<evidence type="ECO:0000256" key="5">
    <source>
        <dbReference type="ARBA" id="ARBA00022679"/>
    </source>
</evidence>
<dbReference type="GO" id="GO:0008652">
    <property type="term" value="P:amino acid biosynthetic process"/>
    <property type="evidence" value="ECO:0007669"/>
    <property type="project" value="UniProtKB-KW"/>
</dbReference>
<comment type="caution">
    <text evidence="12">The sequence shown here is derived from an EMBL/GenBank/DDBJ whole genome shotgun (WGS) entry which is preliminary data.</text>
</comment>
<keyword evidence="13" id="KW-1185">Reference proteome</keyword>
<keyword evidence="5 11" id="KW-0808">Transferase</keyword>
<evidence type="ECO:0000256" key="6">
    <source>
        <dbReference type="ARBA" id="ARBA00022741"/>
    </source>
</evidence>
<dbReference type="EC" id="2.7.1.71" evidence="3 11"/>
<dbReference type="InterPro" id="IPR031322">
    <property type="entry name" value="Shikimate/glucono_kinase"/>
</dbReference>
<dbReference type="PANTHER" id="PTHR21087">
    <property type="entry name" value="SHIKIMATE KINASE"/>
    <property type="match status" value="1"/>
</dbReference>
<dbReference type="GO" id="GO:0005524">
    <property type="term" value="F:ATP binding"/>
    <property type="evidence" value="ECO:0007669"/>
    <property type="project" value="UniProtKB-UniRule"/>
</dbReference>
<keyword evidence="11" id="KW-0479">Metal-binding</keyword>
<evidence type="ECO:0000256" key="4">
    <source>
        <dbReference type="ARBA" id="ARBA00022605"/>
    </source>
</evidence>
<evidence type="ECO:0000313" key="13">
    <source>
        <dbReference type="Proteomes" id="UP000245020"/>
    </source>
</evidence>
<dbReference type="UniPathway" id="UPA00053">
    <property type="reaction ID" value="UER00088"/>
</dbReference>
<comment type="catalytic activity">
    <reaction evidence="10 11">
        <text>shikimate + ATP = 3-phosphoshikimate + ADP + H(+)</text>
        <dbReference type="Rhea" id="RHEA:13121"/>
        <dbReference type="ChEBI" id="CHEBI:15378"/>
        <dbReference type="ChEBI" id="CHEBI:30616"/>
        <dbReference type="ChEBI" id="CHEBI:36208"/>
        <dbReference type="ChEBI" id="CHEBI:145989"/>
        <dbReference type="ChEBI" id="CHEBI:456216"/>
        <dbReference type="EC" id="2.7.1.71"/>
    </reaction>
</comment>
<dbReference type="GO" id="GO:0009073">
    <property type="term" value="P:aromatic amino acid family biosynthetic process"/>
    <property type="evidence" value="ECO:0007669"/>
    <property type="project" value="UniProtKB-KW"/>
</dbReference>
<feature type="binding site" evidence="11">
    <location>
        <position position="35"/>
    </location>
    <ligand>
        <name>substrate</name>
    </ligand>
</feature>
<dbReference type="InterPro" id="IPR027417">
    <property type="entry name" value="P-loop_NTPase"/>
</dbReference>
<keyword evidence="9 11" id="KW-0057">Aromatic amino acid biosynthesis</keyword>
<dbReference type="SUPFAM" id="SSF52540">
    <property type="entry name" value="P-loop containing nucleoside triphosphate hydrolases"/>
    <property type="match status" value="1"/>
</dbReference>
<dbReference type="GO" id="GO:0000287">
    <property type="term" value="F:magnesium ion binding"/>
    <property type="evidence" value="ECO:0007669"/>
    <property type="project" value="UniProtKB-UniRule"/>
</dbReference>
<evidence type="ECO:0000256" key="7">
    <source>
        <dbReference type="ARBA" id="ARBA00022777"/>
    </source>
</evidence>
<dbReference type="CDD" id="cd00464">
    <property type="entry name" value="SK"/>
    <property type="match status" value="1"/>
</dbReference>
<sequence length="184" mass="20895">MCECNIYLIGPMGSGKSTIGKLLAQTLGYEFVDSDHHVEASTGVNIPYIFEMEGEEGFRERESRAIEELCSKEKIVLATGGGAVLRLENRQKLSENSLVFYLNVSPETQFERVRFDQQRPLLKQEDPQSVLQQLYDLRDPLYREIADYIIYSDNIPPKIVVGGIIESILEKKTAHPEWLIGNSK</sequence>
<keyword evidence="6 11" id="KW-0547">Nucleotide-binding</keyword>
<comment type="caution">
    <text evidence="11">Lacks conserved residue(s) required for the propagation of feature annotation.</text>
</comment>
<comment type="similarity">
    <text evidence="2 11">Belongs to the shikimate kinase family.</text>
</comment>
<comment type="function">
    <text evidence="11">Catalyzes the specific phosphorylation of the 3-hydroxyl group of shikimic acid using ATP as a cosubstrate.</text>
</comment>
<comment type="pathway">
    <text evidence="1 11">Metabolic intermediate biosynthesis; chorismate biosynthesis; chorismate from D-erythrose 4-phosphate and phosphoenolpyruvate: step 5/7.</text>
</comment>
<proteinExistence type="inferred from homology"/>
<accession>A0A2U2AFY2</accession>
<keyword evidence="11" id="KW-0963">Cytoplasm</keyword>
<dbReference type="InterPro" id="IPR000623">
    <property type="entry name" value="Shikimate_kinase/TSH1"/>
</dbReference>
<keyword evidence="8 11" id="KW-0067">ATP-binding</keyword>
<dbReference type="Gene3D" id="3.40.50.300">
    <property type="entry name" value="P-loop containing nucleotide triphosphate hydrolases"/>
    <property type="match status" value="1"/>
</dbReference>